<accession>A0A835U767</accession>
<gene>
    <name evidence="1" type="ORF">HPP92_027729</name>
</gene>
<keyword evidence="2" id="KW-1185">Reference proteome</keyword>
<evidence type="ECO:0000313" key="2">
    <source>
        <dbReference type="Proteomes" id="UP000636800"/>
    </source>
</evidence>
<dbReference type="EMBL" id="JADCNL010000295">
    <property type="protein sequence ID" value="KAG0448661.1"/>
    <property type="molecule type" value="Genomic_DNA"/>
</dbReference>
<protein>
    <submittedName>
        <fullName evidence="1">Uncharacterized protein</fullName>
    </submittedName>
</protein>
<dbReference type="AlphaFoldDB" id="A0A835U767"/>
<dbReference type="OrthoDB" id="62798at2759"/>
<name>A0A835U767_VANPL</name>
<comment type="caution">
    <text evidence="1">The sequence shown here is derived from an EMBL/GenBank/DDBJ whole genome shotgun (WGS) entry which is preliminary data.</text>
</comment>
<organism evidence="1 2">
    <name type="scientific">Vanilla planifolia</name>
    <name type="common">Vanilla</name>
    <dbReference type="NCBI Taxonomy" id="51239"/>
    <lineage>
        <taxon>Eukaryota</taxon>
        <taxon>Viridiplantae</taxon>
        <taxon>Streptophyta</taxon>
        <taxon>Embryophyta</taxon>
        <taxon>Tracheophyta</taxon>
        <taxon>Spermatophyta</taxon>
        <taxon>Magnoliopsida</taxon>
        <taxon>Liliopsida</taxon>
        <taxon>Asparagales</taxon>
        <taxon>Orchidaceae</taxon>
        <taxon>Vanilloideae</taxon>
        <taxon>Vanilleae</taxon>
        <taxon>Vanilla</taxon>
    </lineage>
</organism>
<evidence type="ECO:0000313" key="1">
    <source>
        <dbReference type="EMBL" id="KAG0448661.1"/>
    </source>
</evidence>
<sequence length="101" mass="11011">MAMASAPGKISCPHIYGFRSSLSGISVVRPFHCRHAGSAASRRSCSRVVAMAGTGKWWPIASKEQILGCSWTFASFLKKEAGFYEFAVESGFTLWKLGLTF</sequence>
<proteinExistence type="predicted"/>
<reference evidence="1 2" key="1">
    <citation type="journal article" date="2020" name="Nat. Food">
        <title>A phased Vanilla planifolia genome enables genetic improvement of flavour and production.</title>
        <authorList>
            <person name="Hasing T."/>
            <person name="Tang H."/>
            <person name="Brym M."/>
            <person name="Khazi F."/>
            <person name="Huang T."/>
            <person name="Chambers A.H."/>
        </authorList>
    </citation>
    <scope>NUCLEOTIDE SEQUENCE [LARGE SCALE GENOMIC DNA]</scope>
    <source>
        <tissue evidence="1">Leaf</tissue>
    </source>
</reference>
<dbReference type="Proteomes" id="UP000636800">
    <property type="component" value="Unassembled WGS sequence"/>
</dbReference>